<dbReference type="EMBL" id="SZZH01000001">
    <property type="protein sequence ID" value="TKV60253.1"/>
    <property type="molecule type" value="Genomic_DNA"/>
</dbReference>
<keyword evidence="4" id="KW-1185">Reference proteome</keyword>
<dbReference type="PANTHER" id="PTHR30535">
    <property type="entry name" value="VITAMIN B12-BINDING PROTEIN"/>
    <property type="match status" value="1"/>
</dbReference>
<dbReference type="SUPFAM" id="SSF53807">
    <property type="entry name" value="Helical backbone' metal receptor"/>
    <property type="match status" value="1"/>
</dbReference>
<name>A0A4U6QIP4_9ACTN</name>
<proteinExistence type="inferred from homology"/>
<accession>A0A4U6QIP4</accession>
<dbReference type="OrthoDB" id="9812528at2"/>
<feature type="domain" description="Fe/B12 periplasmic-binding" evidence="2">
    <location>
        <begin position="148"/>
        <end position="418"/>
    </location>
</feature>
<dbReference type="InterPro" id="IPR002491">
    <property type="entry name" value="ABC_transptr_periplasmic_BD"/>
</dbReference>
<sequence length="431" mass="44733">MTAATAQPVDGRRPRHPRRALRATAPLATLAAAALLLSACGSGNPAAPASTVTTDAQASTPASGAGLDADGCITDYQPGTDYYPVKSTLEHAKNFTIEYHDSYQVLTVQQPTQGGSPVSYVLVHCGAPTPELSGALTGATVVTTPLKSIYSASTSHLPNFPILGILPSLTGVGSKSLISEQDVAARAAEPDVTEFAAAGTIDAETVIAGKPDAIVTAGYDDPAYPTIAAAGIPVLADAEWLENDPLGRAEWVKYFAALTGTEEQAQQFFTTLTSDYEKIAASVPAGTTPVSAVPGQPYQGTWYVPGGGSYFNRLLKDAAGTTAWADDPSTGSISTDVETVLAKAGTDPVWLASTTWTTAAEAVADEPRVADFTAYQQGNVWNAAKDVTATGGNNFYELGVARPDLVLGDLVAILHPELAPNHDFAFYLKLS</sequence>
<dbReference type="Gene3D" id="3.40.50.1980">
    <property type="entry name" value="Nitrogenase molybdenum iron protein domain"/>
    <property type="match status" value="2"/>
</dbReference>
<dbReference type="InterPro" id="IPR050902">
    <property type="entry name" value="ABC_Transporter_SBP"/>
</dbReference>
<evidence type="ECO:0000256" key="1">
    <source>
        <dbReference type="ARBA" id="ARBA00008814"/>
    </source>
</evidence>
<dbReference type="Proteomes" id="UP000306985">
    <property type="component" value="Unassembled WGS sequence"/>
</dbReference>
<dbReference type="Pfam" id="PF01497">
    <property type="entry name" value="Peripla_BP_2"/>
    <property type="match status" value="1"/>
</dbReference>
<evidence type="ECO:0000313" key="3">
    <source>
        <dbReference type="EMBL" id="TKV60253.1"/>
    </source>
</evidence>
<dbReference type="AlphaFoldDB" id="A0A4U6QIP4"/>
<gene>
    <name evidence="3" type="ORF">FDO65_00510</name>
</gene>
<evidence type="ECO:0000259" key="2">
    <source>
        <dbReference type="PROSITE" id="PS50983"/>
    </source>
</evidence>
<dbReference type="GO" id="GO:0071281">
    <property type="term" value="P:cellular response to iron ion"/>
    <property type="evidence" value="ECO:0007669"/>
    <property type="project" value="TreeGrafter"/>
</dbReference>
<reference evidence="3 4" key="1">
    <citation type="submission" date="2019-05" db="EMBL/GenBank/DDBJ databases">
        <title>Nakamurella sp. N5BH11, whole genome shotgun sequence.</title>
        <authorList>
            <person name="Tuo L."/>
        </authorList>
    </citation>
    <scope>NUCLEOTIDE SEQUENCE [LARGE SCALE GENOMIC DNA]</scope>
    <source>
        <strain evidence="3 4">N5BH11</strain>
    </source>
</reference>
<protein>
    <submittedName>
        <fullName evidence="3">ABC transporter substrate-binding protein</fullName>
    </submittedName>
</protein>
<dbReference type="PROSITE" id="PS50983">
    <property type="entry name" value="FE_B12_PBP"/>
    <property type="match status" value="1"/>
</dbReference>
<dbReference type="RefSeq" id="WP_137447556.1">
    <property type="nucleotide sequence ID" value="NZ_SZZH01000001.1"/>
</dbReference>
<evidence type="ECO:0000313" key="4">
    <source>
        <dbReference type="Proteomes" id="UP000306985"/>
    </source>
</evidence>
<dbReference type="PANTHER" id="PTHR30535:SF34">
    <property type="entry name" value="MOLYBDATE-BINDING PROTEIN MOLA"/>
    <property type="match status" value="1"/>
</dbReference>
<organism evidence="3 4">
    <name type="scientific">Nakamurella flava</name>
    <dbReference type="NCBI Taxonomy" id="2576308"/>
    <lineage>
        <taxon>Bacteria</taxon>
        <taxon>Bacillati</taxon>
        <taxon>Actinomycetota</taxon>
        <taxon>Actinomycetes</taxon>
        <taxon>Nakamurellales</taxon>
        <taxon>Nakamurellaceae</taxon>
        <taxon>Nakamurella</taxon>
    </lineage>
</organism>
<comment type="caution">
    <text evidence="3">The sequence shown here is derived from an EMBL/GenBank/DDBJ whole genome shotgun (WGS) entry which is preliminary data.</text>
</comment>
<comment type="similarity">
    <text evidence="1">Belongs to the bacterial solute-binding protein 8 family.</text>
</comment>